<dbReference type="OrthoDB" id="5513006at2759"/>
<accession>A0A9W8CXC6</accession>
<gene>
    <name evidence="1" type="ORF">LPJ61_002293</name>
</gene>
<dbReference type="AlphaFoldDB" id="A0A9W8CXC6"/>
<proteinExistence type="predicted"/>
<feature type="non-terminal residue" evidence="1">
    <location>
        <position position="260"/>
    </location>
</feature>
<reference evidence="1" key="1">
    <citation type="submission" date="2022-07" db="EMBL/GenBank/DDBJ databases">
        <title>Phylogenomic reconstructions and comparative analyses of Kickxellomycotina fungi.</title>
        <authorList>
            <person name="Reynolds N.K."/>
            <person name="Stajich J.E."/>
            <person name="Barry K."/>
            <person name="Grigoriev I.V."/>
            <person name="Crous P."/>
            <person name="Smith M.E."/>
        </authorList>
    </citation>
    <scope>NUCLEOTIDE SEQUENCE</scope>
    <source>
        <strain evidence="1">BCRC 34381</strain>
    </source>
</reference>
<organism evidence="1 2">
    <name type="scientific">Coemansia biformis</name>
    <dbReference type="NCBI Taxonomy" id="1286918"/>
    <lineage>
        <taxon>Eukaryota</taxon>
        <taxon>Fungi</taxon>
        <taxon>Fungi incertae sedis</taxon>
        <taxon>Zoopagomycota</taxon>
        <taxon>Kickxellomycotina</taxon>
        <taxon>Kickxellomycetes</taxon>
        <taxon>Kickxellales</taxon>
        <taxon>Kickxellaceae</taxon>
        <taxon>Coemansia</taxon>
    </lineage>
</organism>
<name>A0A9W8CXC6_9FUNG</name>
<dbReference type="EMBL" id="JANBOI010000276">
    <property type="protein sequence ID" value="KAJ1731927.1"/>
    <property type="molecule type" value="Genomic_DNA"/>
</dbReference>
<keyword evidence="2" id="KW-1185">Reference proteome</keyword>
<sequence>VLASEHPIPVPHDRPFTQLKYVAINGSNVRGYQLPQMCPERIEHLDIEGFPAEFSWAAFSAGSGNQAIEFPKLKSLRVVYVYPEPETVAISASPAIYRFLATTALSAARRLTLSLPRQYDVDASALAVVNGILSRAGAWKERELDVGGQALYFTPEDITCTGLTQLRVTALVDVDTMLEPISRLPRLAYLTLTDLILDDFQSDISIPESVEHDPVPPLDTAITRLSITMRELESCIVADLVVKYMLLRMPTLTALEGGAP</sequence>
<dbReference type="Proteomes" id="UP001143981">
    <property type="component" value="Unassembled WGS sequence"/>
</dbReference>
<evidence type="ECO:0000313" key="2">
    <source>
        <dbReference type="Proteomes" id="UP001143981"/>
    </source>
</evidence>
<protein>
    <submittedName>
        <fullName evidence="1">Uncharacterized protein</fullName>
    </submittedName>
</protein>
<comment type="caution">
    <text evidence="1">The sequence shown here is derived from an EMBL/GenBank/DDBJ whole genome shotgun (WGS) entry which is preliminary data.</text>
</comment>
<evidence type="ECO:0000313" key="1">
    <source>
        <dbReference type="EMBL" id="KAJ1731927.1"/>
    </source>
</evidence>